<dbReference type="GO" id="GO:0006006">
    <property type="term" value="P:glucose metabolic process"/>
    <property type="evidence" value="ECO:0007669"/>
    <property type="project" value="TreeGrafter"/>
</dbReference>
<dbReference type="EMBL" id="FP476056">
    <property type="protein sequence ID" value="CAZ97779.1"/>
    <property type="molecule type" value="Genomic_DNA"/>
</dbReference>
<dbReference type="Pfam" id="PF01263">
    <property type="entry name" value="Aldose_epim"/>
    <property type="match status" value="1"/>
</dbReference>
<organism evidence="12 13">
    <name type="scientific">Zobellia galactanivorans (strain DSM 12802 / CCUG 47099 / CIP 106680 / NCIMB 13871 / Dsij)</name>
    <dbReference type="NCBI Taxonomy" id="63186"/>
    <lineage>
        <taxon>Bacteria</taxon>
        <taxon>Pseudomonadati</taxon>
        <taxon>Bacteroidota</taxon>
        <taxon>Flavobacteriia</taxon>
        <taxon>Flavobacteriales</taxon>
        <taxon>Flavobacteriaceae</taxon>
        <taxon>Zobellia</taxon>
    </lineage>
</organism>
<evidence type="ECO:0000313" key="13">
    <source>
        <dbReference type="Proteomes" id="UP000008898"/>
    </source>
</evidence>
<name>G0L8R2_ZOBGA</name>
<dbReference type="OrthoDB" id="9779408at2"/>
<keyword evidence="5" id="KW-0106">Calcium</keyword>
<evidence type="ECO:0000313" key="12">
    <source>
        <dbReference type="EMBL" id="CAZ97779.1"/>
    </source>
</evidence>
<keyword evidence="7 8" id="KW-0119">Carbohydrate metabolism</keyword>
<dbReference type="Gene3D" id="2.70.98.10">
    <property type="match status" value="1"/>
</dbReference>
<dbReference type="NCBIfam" id="NF008277">
    <property type="entry name" value="PRK11055.1"/>
    <property type="match status" value="1"/>
</dbReference>
<dbReference type="GO" id="GO:0004034">
    <property type="term" value="F:aldose 1-epimerase activity"/>
    <property type="evidence" value="ECO:0007669"/>
    <property type="project" value="UniProtKB-EC"/>
</dbReference>
<dbReference type="InterPro" id="IPR015443">
    <property type="entry name" value="Aldose_1-epimerase"/>
</dbReference>
<comment type="similarity">
    <text evidence="3 8">Belongs to the aldose epimerase family.</text>
</comment>
<keyword evidence="6 8" id="KW-0413">Isomerase</keyword>
<dbReference type="InterPro" id="IPR011013">
    <property type="entry name" value="Gal_mutarotase_sf_dom"/>
</dbReference>
<reference evidence="12 13" key="2">
    <citation type="journal article" date="2012" name="Environ. Microbiol.">
        <title>Characterization of the first alginolytic operons in a marine bacterium: from their emergence in marine Flavobacteriia to their independent transfers to marine Proteobacteria and human gut Bacteroides.</title>
        <authorList>
            <person name="Thomas F."/>
            <person name="Barbeyron T."/>
            <person name="Tonon T."/>
            <person name="Genicot S."/>
            <person name="Czjzek M."/>
            <person name="Michel G."/>
        </authorList>
    </citation>
    <scope>NUCLEOTIDE SEQUENCE [LARGE SCALE GENOMIC DNA]</scope>
    <source>
        <strain evidence="13">DSM 12802 / CCUG 47099 / CIP 106680 / NCIMB 13871 / Dsij</strain>
    </source>
</reference>
<dbReference type="GO" id="GO:0033499">
    <property type="term" value="P:galactose catabolic process via UDP-galactose, Leloir pathway"/>
    <property type="evidence" value="ECO:0007669"/>
    <property type="project" value="TreeGrafter"/>
</dbReference>
<evidence type="ECO:0000256" key="9">
    <source>
        <dbReference type="PIRSR" id="PIRSR005096-1"/>
    </source>
</evidence>
<evidence type="ECO:0000256" key="1">
    <source>
        <dbReference type="ARBA" id="ARBA00001913"/>
    </source>
</evidence>
<comment type="cofactor">
    <cofactor evidence="1">
        <name>Ca(2+)</name>
        <dbReference type="ChEBI" id="CHEBI:29108"/>
    </cofactor>
</comment>
<keyword evidence="11" id="KW-0732">Signal</keyword>
<feature type="binding site" evidence="10">
    <location>
        <begin position="200"/>
        <end position="202"/>
    </location>
    <ligand>
        <name>beta-D-galactose</name>
        <dbReference type="ChEBI" id="CHEBI:27667"/>
    </ligand>
</feature>
<dbReference type="HOGENOM" id="CLU_031753_1_1_10"/>
<evidence type="ECO:0000256" key="10">
    <source>
        <dbReference type="PIRSR" id="PIRSR005096-3"/>
    </source>
</evidence>
<proteinExistence type="inferred from homology"/>
<evidence type="ECO:0000256" key="7">
    <source>
        <dbReference type="ARBA" id="ARBA00023277"/>
    </source>
</evidence>
<dbReference type="KEGG" id="zga:ZOBELLIA_3641"/>
<dbReference type="Proteomes" id="UP000008898">
    <property type="component" value="Chromosome"/>
</dbReference>
<evidence type="ECO:0000256" key="2">
    <source>
        <dbReference type="ARBA" id="ARBA00005028"/>
    </source>
</evidence>
<dbReference type="RefSeq" id="WP_013994969.1">
    <property type="nucleotide sequence ID" value="NC_015844.1"/>
</dbReference>
<feature type="chain" id="PRO_5003402306" description="Aldose 1-epimerase" evidence="11">
    <location>
        <begin position="24"/>
        <end position="367"/>
    </location>
</feature>
<dbReference type="PANTHER" id="PTHR10091">
    <property type="entry name" value="ALDOSE-1-EPIMERASE"/>
    <property type="match status" value="1"/>
</dbReference>
<dbReference type="PATRIC" id="fig|63186.3.peg.3556"/>
<evidence type="ECO:0000256" key="4">
    <source>
        <dbReference type="ARBA" id="ARBA00011245"/>
    </source>
</evidence>
<comment type="pathway">
    <text evidence="2 8">Carbohydrate metabolism; hexose metabolism.</text>
</comment>
<dbReference type="STRING" id="63186.ZOBELLIA_3641"/>
<dbReference type="CDD" id="cd09019">
    <property type="entry name" value="galactose_mutarotase_like"/>
    <property type="match status" value="1"/>
</dbReference>
<dbReference type="UniPathway" id="UPA00242"/>
<dbReference type="InterPro" id="IPR008183">
    <property type="entry name" value="Aldose_1/G6P_1-epimerase"/>
</dbReference>
<comment type="subunit">
    <text evidence="4">Monomer.</text>
</comment>
<evidence type="ECO:0000256" key="8">
    <source>
        <dbReference type="PIRNR" id="PIRNR005096"/>
    </source>
</evidence>
<comment type="catalytic activity">
    <reaction evidence="8">
        <text>alpha-D-glucose = beta-D-glucose</text>
        <dbReference type="Rhea" id="RHEA:10264"/>
        <dbReference type="ChEBI" id="CHEBI:15903"/>
        <dbReference type="ChEBI" id="CHEBI:17925"/>
        <dbReference type="EC" id="5.1.3.3"/>
    </reaction>
</comment>
<evidence type="ECO:0000256" key="6">
    <source>
        <dbReference type="ARBA" id="ARBA00023235"/>
    </source>
</evidence>
<keyword evidence="13" id="KW-1185">Reference proteome</keyword>
<evidence type="ECO:0000256" key="11">
    <source>
        <dbReference type="SAM" id="SignalP"/>
    </source>
</evidence>
<feature type="active site" description="Proton donor" evidence="9">
    <location>
        <position position="200"/>
    </location>
</feature>
<sequence>MKSYMYAVLICLCSIARLNSQHAGVKSEKWGVAQGKEVLLYTLTNENGMVVKITDFGGTITAIHVADKEGVFEDVVLGFDNLEQYKAEHPCFGATIGRVANRIRNARFEIDGTPYQLAQNSNGHCLHGGNEFDRVVWQSKIVANKLGPSVQLHHLSKEGTMGFPGNLDSYVTYTLTDDDSIHVHYEATTDKATHVNMTQHSYFNLNGGKDKIYDHIIKIDADNYTEIDEEIIPTGKLATVKGTDWDLTSPTPIGKNIHKLNFNGYHYNYVFNKPNGELKEVIQVVEPKSGRTLSVFTTQPGVQFYSGNTIGDTFTGKNDIRYSDHMAFCLETQHFPDTPNHPNFPSTLLLPGEKYDETTIFRFGVEE</sequence>
<dbReference type="PANTHER" id="PTHR10091:SF0">
    <property type="entry name" value="GALACTOSE MUTAROTASE"/>
    <property type="match status" value="1"/>
</dbReference>
<accession>G0L8R2</accession>
<feature type="signal peptide" evidence="11">
    <location>
        <begin position="1"/>
        <end position="23"/>
    </location>
</feature>
<dbReference type="AlphaFoldDB" id="G0L8R2"/>
<dbReference type="GO" id="GO:0005737">
    <property type="term" value="C:cytoplasm"/>
    <property type="evidence" value="ECO:0007669"/>
    <property type="project" value="TreeGrafter"/>
</dbReference>
<dbReference type="InterPro" id="IPR014718">
    <property type="entry name" value="GH-type_carb-bd"/>
</dbReference>
<dbReference type="PIRSF" id="PIRSF005096">
    <property type="entry name" value="GALM"/>
    <property type="match status" value="1"/>
</dbReference>
<reference evidence="13" key="1">
    <citation type="submission" date="2009-07" db="EMBL/GenBank/DDBJ databases">
        <title>Complete genome sequence of Zobellia galactanivorans Dsij.</title>
        <authorList>
            <consortium name="Genoscope - CEA"/>
        </authorList>
    </citation>
    <scope>NUCLEOTIDE SEQUENCE [LARGE SCALE GENOMIC DNA]</scope>
    <source>
        <strain evidence="13">DSM 12802 / CCUG 47099 / CIP 106680 / NCIMB 13871 / Dsij</strain>
    </source>
</reference>
<dbReference type="InterPro" id="IPR047215">
    <property type="entry name" value="Galactose_mutarotase-like"/>
</dbReference>
<dbReference type="GO" id="GO:0030246">
    <property type="term" value="F:carbohydrate binding"/>
    <property type="evidence" value="ECO:0007669"/>
    <property type="project" value="InterPro"/>
</dbReference>
<evidence type="ECO:0000256" key="3">
    <source>
        <dbReference type="ARBA" id="ARBA00006206"/>
    </source>
</evidence>
<dbReference type="EC" id="5.1.3.3" evidence="8"/>
<protein>
    <recommendedName>
        <fullName evidence="8">Aldose 1-epimerase</fullName>
        <ecNumber evidence="8">5.1.3.3</ecNumber>
    </recommendedName>
</protein>
<feature type="active site" description="Proton acceptor" evidence="9">
    <location>
        <position position="331"/>
    </location>
</feature>
<feature type="binding site" evidence="10">
    <location>
        <begin position="101"/>
        <end position="102"/>
    </location>
    <ligand>
        <name>beta-D-galactose</name>
        <dbReference type="ChEBI" id="CHEBI:27667"/>
    </ligand>
</feature>
<gene>
    <name evidence="12" type="primary">mroA3</name>
    <name evidence="12" type="ordered locus">zobellia_3641</name>
</gene>
<dbReference type="SUPFAM" id="SSF74650">
    <property type="entry name" value="Galactose mutarotase-like"/>
    <property type="match status" value="1"/>
</dbReference>
<evidence type="ECO:0000256" key="5">
    <source>
        <dbReference type="ARBA" id="ARBA00022837"/>
    </source>
</evidence>